<dbReference type="InterPro" id="IPR030489">
    <property type="entry name" value="TR_Rrf2-type_CS"/>
</dbReference>
<organism evidence="2 3">
    <name type="scientific">Cellulomonas composti</name>
    <dbReference type="NCBI Taxonomy" id="266130"/>
    <lineage>
        <taxon>Bacteria</taxon>
        <taxon>Bacillati</taxon>
        <taxon>Actinomycetota</taxon>
        <taxon>Actinomycetes</taxon>
        <taxon>Micrococcales</taxon>
        <taxon>Cellulomonadaceae</taxon>
        <taxon>Cellulomonas</taxon>
    </lineage>
</organism>
<name>A0A511JDK8_9CELL</name>
<dbReference type="GO" id="GO:0003677">
    <property type="term" value="F:DNA binding"/>
    <property type="evidence" value="ECO:0007669"/>
    <property type="project" value="UniProtKB-KW"/>
</dbReference>
<dbReference type="PROSITE" id="PS51197">
    <property type="entry name" value="HTH_RRF2_2"/>
    <property type="match status" value="1"/>
</dbReference>
<dbReference type="SUPFAM" id="SSF46785">
    <property type="entry name" value="Winged helix' DNA-binding domain"/>
    <property type="match status" value="1"/>
</dbReference>
<dbReference type="PANTHER" id="PTHR33221">
    <property type="entry name" value="WINGED HELIX-TURN-HELIX TRANSCRIPTIONAL REGULATOR, RRF2 FAMILY"/>
    <property type="match status" value="1"/>
</dbReference>
<dbReference type="PROSITE" id="PS01332">
    <property type="entry name" value="HTH_RRF2_1"/>
    <property type="match status" value="1"/>
</dbReference>
<dbReference type="NCBIfam" id="TIGR00738">
    <property type="entry name" value="rrf2_super"/>
    <property type="match status" value="1"/>
</dbReference>
<dbReference type="InterPro" id="IPR000944">
    <property type="entry name" value="Tscrpt_reg_Rrf2"/>
</dbReference>
<keyword evidence="3" id="KW-1185">Reference proteome</keyword>
<dbReference type="PANTHER" id="PTHR33221:SF5">
    <property type="entry name" value="HTH-TYPE TRANSCRIPTIONAL REGULATOR ISCR"/>
    <property type="match status" value="1"/>
</dbReference>
<proteinExistence type="predicted"/>
<keyword evidence="1" id="KW-0238">DNA-binding</keyword>
<evidence type="ECO:0000313" key="2">
    <source>
        <dbReference type="EMBL" id="GEL96026.1"/>
    </source>
</evidence>
<protein>
    <submittedName>
        <fullName evidence="2">Rrf2 family transcriptional regulator</fullName>
    </submittedName>
</protein>
<dbReference type="GO" id="GO:0005829">
    <property type="term" value="C:cytosol"/>
    <property type="evidence" value="ECO:0007669"/>
    <property type="project" value="TreeGrafter"/>
</dbReference>
<reference evidence="2 3" key="1">
    <citation type="submission" date="2019-07" db="EMBL/GenBank/DDBJ databases">
        <title>Whole genome shotgun sequence of Cellulomonas composti NBRC 100758.</title>
        <authorList>
            <person name="Hosoyama A."/>
            <person name="Uohara A."/>
            <person name="Ohji S."/>
            <person name="Ichikawa N."/>
        </authorList>
    </citation>
    <scope>NUCLEOTIDE SEQUENCE [LARGE SCALE GENOMIC DNA]</scope>
    <source>
        <strain evidence="2 3">NBRC 100758</strain>
    </source>
</reference>
<dbReference type="EMBL" id="BJWG01000013">
    <property type="protein sequence ID" value="GEL96026.1"/>
    <property type="molecule type" value="Genomic_DNA"/>
</dbReference>
<dbReference type="Pfam" id="PF02082">
    <property type="entry name" value="Rrf2"/>
    <property type="match status" value="1"/>
</dbReference>
<sequence>MPTSVVAWGTMGAMRISAKADYAVRACAELALADATGRGEPVAVETLAQGQGLPTSFLERILADLRRGGVVVSVRGRSGGYRLARSAAEITLADVMRAVEGPLVTVRDERPPSLTYEGSAASLLDVWVALRVSVRDVLDEVTLADLVGGELPTSVRSMLGRADAWENP</sequence>
<comment type="caution">
    <text evidence="2">The sequence shown here is derived from an EMBL/GenBank/DDBJ whole genome shotgun (WGS) entry which is preliminary data.</text>
</comment>
<accession>A0A511JDK8</accession>
<evidence type="ECO:0000256" key="1">
    <source>
        <dbReference type="ARBA" id="ARBA00023125"/>
    </source>
</evidence>
<dbReference type="InterPro" id="IPR036390">
    <property type="entry name" value="WH_DNA-bd_sf"/>
</dbReference>
<dbReference type="Gene3D" id="1.10.10.10">
    <property type="entry name" value="Winged helix-like DNA-binding domain superfamily/Winged helix DNA-binding domain"/>
    <property type="match status" value="1"/>
</dbReference>
<evidence type="ECO:0000313" key="3">
    <source>
        <dbReference type="Proteomes" id="UP000321720"/>
    </source>
</evidence>
<dbReference type="Proteomes" id="UP000321720">
    <property type="component" value="Unassembled WGS sequence"/>
</dbReference>
<dbReference type="GO" id="GO:0003700">
    <property type="term" value="F:DNA-binding transcription factor activity"/>
    <property type="evidence" value="ECO:0007669"/>
    <property type="project" value="TreeGrafter"/>
</dbReference>
<dbReference type="InterPro" id="IPR036388">
    <property type="entry name" value="WH-like_DNA-bd_sf"/>
</dbReference>
<dbReference type="AlphaFoldDB" id="A0A511JDK8"/>
<gene>
    <name evidence="2" type="ORF">CCO02nite_26840</name>
</gene>